<gene>
    <name evidence="2" type="ORF">FOE74_14915</name>
</gene>
<organism evidence="2 3">
    <name type="scientific">Rufibacter glacialis</name>
    <dbReference type="NCBI Taxonomy" id="1259555"/>
    <lineage>
        <taxon>Bacteria</taxon>
        <taxon>Pseudomonadati</taxon>
        <taxon>Bacteroidota</taxon>
        <taxon>Cytophagia</taxon>
        <taxon>Cytophagales</taxon>
        <taxon>Hymenobacteraceae</taxon>
        <taxon>Rufibacter</taxon>
    </lineage>
</organism>
<reference evidence="2 3" key="1">
    <citation type="submission" date="2019-07" db="EMBL/GenBank/DDBJ databases">
        <authorList>
            <person name="Qu J.-H."/>
        </authorList>
    </citation>
    <scope>NUCLEOTIDE SEQUENCE [LARGE SCALE GENOMIC DNA]</scope>
    <source>
        <strain evidence="2 3">MDT1-10-3</strain>
    </source>
</reference>
<dbReference type="OrthoDB" id="627554at2"/>
<name>A0A5M8QBB5_9BACT</name>
<protein>
    <submittedName>
        <fullName evidence="2">Acyloxyacyl hydrolase</fullName>
    </submittedName>
</protein>
<dbReference type="Pfam" id="PF09411">
    <property type="entry name" value="PagL"/>
    <property type="match status" value="1"/>
</dbReference>
<dbReference type="SUPFAM" id="SSF56935">
    <property type="entry name" value="Porins"/>
    <property type="match status" value="1"/>
</dbReference>
<dbReference type="Gene3D" id="2.40.160.20">
    <property type="match status" value="1"/>
</dbReference>
<dbReference type="InterPro" id="IPR018550">
    <property type="entry name" value="Lipid-A_deacylase-rel"/>
</dbReference>
<keyword evidence="2" id="KW-0378">Hydrolase</keyword>
<feature type="signal peptide" evidence="1">
    <location>
        <begin position="1"/>
        <end position="24"/>
    </location>
</feature>
<dbReference type="GO" id="GO:0016787">
    <property type="term" value="F:hydrolase activity"/>
    <property type="evidence" value="ECO:0007669"/>
    <property type="project" value="UniProtKB-KW"/>
</dbReference>
<feature type="chain" id="PRO_5024459536" evidence="1">
    <location>
        <begin position="25"/>
        <end position="371"/>
    </location>
</feature>
<proteinExistence type="predicted"/>
<dbReference type="AlphaFoldDB" id="A0A5M8QBB5"/>
<dbReference type="Proteomes" id="UP000323866">
    <property type="component" value="Unassembled WGS sequence"/>
</dbReference>
<keyword evidence="1" id="KW-0732">Signal</keyword>
<reference evidence="2 3" key="2">
    <citation type="submission" date="2019-09" db="EMBL/GenBank/DDBJ databases">
        <title>A bacterium isolated from glacier soil.</title>
        <authorList>
            <person name="Liu Q."/>
        </authorList>
    </citation>
    <scope>NUCLEOTIDE SEQUENCE [LARGE SCALE GENOMIC DNA]</scope>
    <source>
        <strain evidence="2 3">MDT1-10-3</strain>
    </source>
</reference>
<sequence>MSQPLKVLFLFLVLSFSWPAFVLAQEKTPEMKEPWSYGVNGYYGAYFRYRSGLSLLNYANLHGVELYANKHTLGKRHWEQRYKLPQIGFALSYFNYGVPQELGESVTGTSYLDGFITKVGKGNLRYNLGTGLVYTTRYYNSTSNENNKAIGSPITFSLRGNLRYEHPLTQKWFLNVIFAFRHFSNGSLNQSNNGMNMPLLGVGVRYQPRMAVPVAFPDSLILALDKSLRFNVLVAGGVKEVLRDDFKHPVYMMSAYASKRLSHTNSLLLGADAIHDTAIGEEYLNKGMDIPEGFLEKESAGVFLGHELHLSRLAVVFHFGRYLYQPHGLFPDYYQRYGFKFMVSRHLSASALLMAHDGHANVIEWGLGLHL</sequence>
<evidence type="ECO:0000256" key="1">
    <source>
        <dbReference type="SAM" id="SignalP"/>
    </source>
</evidence>
<evidence type="ECO:0000313" key="3">
    <source>
        <dbReference type="Proteomes" id="UP000323866"/>
    </source>
</evidence>
<evidence type="ECO:0000313" key="2">
    <source>
        <dbReference type="EMBL" id="KAA6432393.1"/>
    </source>
</evidence>
<dbReference type="EMBL" id="VKKZ01000022">
    <property type="protein sequence ID" value="KAA6432393.1"/>
    <property type="molecule type" value="Genomic_DNA"/>
</dbReference>
<comment type="caution">
    <text evidence="2">The sequence shown here is derived from an EMBL/GenBank/DDBJ whole genome shotgun (WGS) entry which is preliminary data.</text>
</comment>
<accession>A0A5M8QBB5</accession>